<gene>
    <name evidence="1" type="ORF">GCM10023093_07220</name>
</gene>
<dbReference type="InterPro" id="IPR027417">
    <property type="entry name" value="P-loop_NTPase"/>
</dbReference>
<reference evidence="2" key="1">
    <citation type="journal article" date="2019" name="Int. J. Syst. Evol. Microbiol.">
        <title>The Global Catalogue of Microorganisms (GCM) 10K type strain sequencing project: providing services to taxonomists for standard genome sequencing and annotation.</title>
        <authorList>
            <consortium name="The Broad Institute Genomics Platform"/>
            <consortium name="The Broad Institute Genome Sequencing Center for Infectious Disease"/>
            <person name="Wu L."/>
            <person name="Ma J."/>
        </authorList>
    </citation>
    <scope>NUCLEOTIDE SEQUENCE [LARGE SCALE GENOMIC DNA]</scope>
    <source>
        <strain evidence="2">JCM 32105</strain>
    </source>
</reference>
<organism evidence="1 2">
    <name type="scientific">Nemorincola caseinilytica</name>
    <dbReference type="NCBI Taxonomy" id="2054315"/>
    <lineage>
        <taxon>Bacteria</taxon>
        <taxon>Pseudomonadati</taxon>
        <taxon>Bacteroidota</taxon>
        <taxon>Chitinophagia</taxon>
        <taxon>Chitinophagales</taxon>
        <taxon>Chitinophagaceae</taxon>
        <taxon>Nemorincola</taxon>
    </lineage>
</organism>
<evidence type="ECO:0008006" key="3">
    <source>
        <dbReference type="Google" id="ProtNLM"/>
    </source>
</evidence>
<dbReference type="Gene3D" id="3.40.50.300">
    <property type="entry name" value="P-loop containing nucleotide triphosphate hydrolases"/>
    <property type="match status" value="2"/>
</dbReference>
<name>A0ABP8N8N0_9BACT</name>
<accession>A0ABP8N8N0</accession>
<dbReference type="SUPFAM" id="SSF52540">
    <property type="entry name" value="P-loop containing nucleoside triphosphate hydrolases"/>
    <property type="match status" value="1"/>
</dbReference>
<dbReference type="RefSeq" id="WP_345078665.1">
    <property type="nucleotide sequence ID" value="NZ_BAABFA010000005.1"/>
</dbReference>
<dbReference type="PANTHER" id="PTHR30121">
    <property type="entry name" value="UNCHARACTERIZED PROTEIN YJGR-RELATED"/>
    <property type="match status" value="1"/>
</dbReference>
<protein>
    <recommendedName>
        <fullName evidence="3">Type IV secretion system coupling protein TraD DNA-binding domain-containing protein</fullName>
    </recommendedName>
</protein>
<sequence length="391" mass="43943">MEAWDLTLIGTTNYRNTNLKFGIKDQDRLAHIFCIGKTGVGKSTLLVNMAMSDICKGKGLAVLDPHGDAAQTLLGKIPLHRKKDLIYFAPANTSNPTAFNPLHGVSPQHHHLVASGLVSVFKKVWGEISWGPRMENILRFVFLALLEYPDATLLDIQPLLTKPNFRHEVLLKVKNEFTQAFWRDEFEKLTPSQRAEAISPILNKTSVFRTSRPLMLTVGRKERGLSMQQVMDGSKVLICNFSKGMLGEEASMIIGSMVVTFLQMSAMYRARIAESRRIPFFLYIDESQSFVTQSFADLLSEARKYGLGIFMANQFLDQLNDKIRSAILGNVGTLISFRVGSKDAEELAREFFPIFDQVDLVHLPRFSMYLKLAIDGATSQPFSADTLKQDQ</sequence>
<keyword evidence="2" id="KW-1185">Reference proteome</keyword>
<dbReference type="Proteomes" id="UP001500067">
    <property type="component" value="Unassembled WGS sequence"/>
</dbReference>
<comment type="caution">
    <text evidence="1">The sequence shown here is derived from an EMBL/GenBank/DDBJ whole genome shotgun (WGS) entry which is preliminary data.</text>
</comment>
<dbReference type="PANTHER" id="PTHR30121:SF11">
    <property type="entry name" value="AAA+ ATPASE DOMAIN-CONTAINING PROTEIN"/>
    <property type="match status" value="1"/>
</dbReference>
<dbReference type="EMBL" id="BAABFA010000005">
    <property type="protein sequence ID" value="GAA4461811.1"/>
    <property type="molecule type" value="Genomic_DNA"/>
</dbReference>
<dbReference type="CDD" id="cd01127">
    <property type="entry name" value="TrwB_TraG_TraD_VirD4"/>
    <property type="match status" value="1"/>
</dbReference>
<dbReference type="InterPro" id="IPR051162">
    <property type="entry name" value="T4SS_component"/>
</dbReference>
<evidence type="ECO:0000313" key="2">
    <source>
        <dbReference type="Proteomes" id="UP001500067"/>
    </source>
</evidence>
<proteinExistence type="predicted"/>
<evidence type="ECO:0000313" key="1">
    <source>
        <dbReference type="EMBL" id="GAA4461811.1"/>
    </source>
</evidence>